<keyword evidence="3" id="KW-1185">Reference proteome</keyword>
<dbReference type="EMBL" id="CP113088">
    <property type="protein sequence ID" value="WAC03172.1"/>
    <property type="molecule type" value="Genomic_DNA"/>
</dbReference>
<proteinExistence type="predicted"/>
<name>A0A9E8MWX2_9FLAO</name>
<evidence type="ECO:0000259" key="1">
    <source>
        <dbReference type="Pfam" id="PF08818"/>
    </source>
</evidence>
<evidence type="ECO:0000313" key="2">
    <source>
        <dbReference type="EMBL" id="WAC03172.1"/>
    </source>
</evidence>
<accession>A0A9E8MWX2</accession>
<dbReference type="AlphaFoldDB" id="A0A9E8MWX2"/>
<gene>
    <name evidence="2" type="ORF">N7U66_06120</name>
</gene>
<reference evidence="2" key="1">
    <citation type="submission" date="2022-11" db="EMBL/GenBank/DDBJ databases">
        <title>Lacinutrix neustonica HL-RS19T sp. nov., isolated from the surface microlayer sample of brackish Lake Shihwa.</title>
        <authorList>
            <person name="Choi J.Y."/>
            <person name="Hwang C.Y."/>
        </authorList>
    </citation>
    <scope>NUCLEOTIDE SEQUENCE</scope>
    <source>
        <strain evidence="2">HL-RS19</strain>
    </source>
</reference>
<evidence type="ECO:0000313" key="3">
    <source>
        <dbReference type="Proteomes" id="UP001164705"/>
    </source>
</evidence>
<dbReference type="RefSeq" id="WP_267677746.1">
    <property type="nucleotide sequence ID" value="NZ_CP113088.1"/>
</dbReference>
<dbReference type="Proteomes" id="UP001164705">
    <property type="component" value="Chromosome"/>
</dbReference>
<dbReference type="InterPro" id="IPR014922">
    <property type="entry name" value="YdhG-like"/>
</dbReference>
<dbReference type="KEGG" id="lnu:N7U66_06120"/>
<organism evidence="2 3">
    <name type="scientific">Lacinutrix neustonica</name>
    <dbReference type="NCBI Taxonomy" id="2980107"/>
    <lineage>
        <taxon>Bacteria</taxon>
        <taxon>Pseudomonadati</taxon>
        <taxon>Bacteroidota</taxon>
        <taxon>Flavobacteriia</taxon>
        <taxon>Flavobacteriales</taxon>
        <taxon>Flavobacteriaceae</taxon>
        <taxon>Lacinutrix</taxon>
    </lineage>
</organism>
<dbReference type="Pfam" id="PF08818">
    <property type="entry name" value="DUF1801"/>
    <property type="match status" value="1"/>
</dbReference>
<protein>
    <submittedName>
        <fullName evidence="2">DUF1801 domain-containing protein</fullName>
    </submittedName>
</protein>
<sequence length="134" mass="15254">MANDIEEIKKQFSNIKDEQKKQDCFRLLELMQDLTGEPPTLWRGNMIGFGKYQYTNDSGSEGEWFLTGFCPRKQNLVVYIIAGFKNYKPLLSQLGTHETGSSCLYIKSLDTINIEALSALITASVMHMKAKHKL</sequence>
<feature type="domain" description="YdhG-like" evidence="1">
    <location>
        <begin position="20"/>
        <end position="124"/>
    </location>
</feature>